<dbReference type="SUPFAM" id="SSF53756">
    <property type="entry name" value="UDP-Glycosyltransferase/glycogen phosphorylase"/>
    <property type="match status" value="1"/>
</dbReference>
<dbReference type="Proteomes" id="UP001163821">
    <property type="component" value="Unassembled WGS sequence"/>
</dbReference>
<dbReference type="Pfam" id="PF00534">
    <property type="entry name" value="Glycos_transf_1"/>
    <property type="match status" value="1"/>
</dbReference>
<proteinExistence type="predicted"/>
<gene>
    <name evidence="4" type="ORF">N2K84_15330</name>
</gene>
<dbReference type="PANTHER" id="PTHR46401:SF2">
    <property type="entry name" value="GLYCOSYLTRANSFERASE WBBK-RELATED"/>
    <property type="match status" value="1"/>
</dbReference>
<evidence type="ECO:0000259" key="3">
    <source>
        <dbReference type="Pfam" id="PF09314"/>
    </source>
</evidence>
<feature type="domain" description="DUF1972" evidence="3">
    <location>
        <begin position="2"/>
        <end position="173"/>
    </location>
</feature>
<dbReference type="GO" id="GO:0016757">
    <property type="term" value="F:glycosyltransferase activity"/>
    <property type="evidence" value="ECO:0007669"/>
    <property type="project" value="InterPro"/>
</dbReference>
<reference evidence="4" key="1">
    <citation type="submission" date="2022-10" db="EMBL/GenBank/DDBJ databases">
        <title>Gaoshiqiia sediminis gen. nov., sp. nov., isolated from coastal sediment.</title>
        <authorList>
            <person name="Yu W.X."/>
            <person name="Mu D.S."/>
            <person name="Du J.Z."/>
            <person name="Liang Y.Q."/>
        </authorList>
    </citation>
    <scope>NUCLEOTIDE SEQUENCE</scope>
    <source>
        <strain evidence="4">A06</strain>
    </source>
</reference>
<keyword evidence="5" id="KW-1185">Reference proteome</keyword>
<organism evidence="4 5">
    <name type="scientific">Gaoshiqia sediminis</name>
    <dbReference type="NCBI Taxonomy" id="2986998"/>
    <lineage>
        <taxon>Bacteria</taxon>
        <taxon>Pseudomonadati</taxon>
        <taxon>Bacteroidota</taxon>
        <taxon>Bacteroidia</taxon>
        <taxon>Marinilabiliales</taxon>
        <taxon>Prolixibacteraceae</taxon>
        <taxon>Gaoshiqia</taxon>
    </lineage>
</organism>
<dbReference type="Gene3D" id="3.40.50.2000">
    <property type="entry name" value="Glycogen Phosphorylase B"/>
    <property type="match status" value="1"/>
</dbReference>
<accession>A0AA42C6N7</accession>
<dbReference type="RefSeq" id="WP_282592705.1">
    <property type="nucleotide sequence ID" value="NZ_JAPAAF010000029.1"/>
</dbReference>
<dbReference type="PANTHER" id="PTHR46401">
    <property type="entry name" value="GLYCOSYLTRANSFERASE WBBK-RELATED"/>
    <property type="match status" value="1"/>
</dbReference>
<dbReference type="EMBL" id="JAPAAF010000029">
    <property type="protein sequence ID" value="MCW0484113.1"/>
    <property type="molecule type" value="Genomic_DNA"/>
</dbReference>
<dbReference type="AlphaFoldDB" id="A0AA42C6N7"/>
<comment type="caution">
    <text evidence="4">The sequence shown here is derived from an EMBL/GenBank/DDBJ whole genome shotgun (WGS) entry which is preliminary data.</text>
</comment>
<keyword evidence="1" id="KW-0808">Transferase</keyword>
<dbReference type="InterPro" id="IPR001296">
    <property type="entry name" value="Glyco_trans_1"/>
</dbReference>
<evidence type="ECO:0000256" key="1">
    <source>
        <dbReference type="ARBA" id="ARBA00022679"/>
    </source>
</evidence>
<dbReference type="Pfam" id="PF09314">
    <property type="entry name" value="DUF1972"/>
    <property type="match status" value="1"/>
</dbReference>
<protein>
    <submittedName>
        <fullName evidence="4">DUF1972 domain-containing protein</fullName>
    </submittedName>
</protein>
<sequence length="358" mass="40793">MNEIAFIGTAGIPSKYGGFETLAEYITKFLGKKIAITVFCSAKTYILKKDRHNHAQLNYINLDANGIQSIPYDIISLFVAARTHEQILVLGVSGCIILPVFRLFYPKKKLIINIDGLEHRREKWSKSIQRFLKFSEKLAVKHGNIIIADNKAIQDYVTTEYKKPSELIAYGGDHAKRIELKSEIREQFGIPGKYAFKVCRIEPENNIHLILNAFKEAALPLVLIGNWDKSEYGRNLKTQYSSFSSITLLDPIYDQQILDQIRSNCTVYVHGHSAGGTNPSLVEAMSLGIPVFAYDVSYNRETTFNKGRYFRTASELTELINSLNSSELESLAQDMKEIANEHYTWEKISQQYLELFKQ</sequence>
<feature type="domain" description="Glycosyl transferase family 1" evidence="2">
    <location>
        <begin position="183"/>
        <end position="340"/>
    </location>
</feature>
<evidence type="ECO:0000313" key="5">
    <source>
        <dbReference type="Proteomes" id="UP001163821"/>
    </source>
</evidence>
<evidence type="ECO:0000259" key="2">
    <source>
        <dbReference type="Pfam" id="PF00534"/>
    </source>
</evidence>
<dbReference type="InterPro" id="IPR015393">
    <property type="entry name" value="DUF1972"/>
</dbReference>
<name>A0AA42C6N7_9BACT</name>
<evidence type="ECO:0000313" key="4">
    <source>
        <dbReference type="EMBL" id="MCW0484113.1"/>
    </source>
</evidence>